<accession>A0A077NQI4</accession>
<sequence length="77" mass="8665">MLDATTIERQAANSAAYWMERAVKEIDALFGEGYAKQHPELIAAFMKTAARDELAMNIRGIAEALETFQVTIFREVE</sequence>
<reference evidence="1" key="1">
    <citation type="submission" date="2013-07" db="EMBL/GenBank/DDBJ databases">
        <title>Sub-species coevolution in mutualistic symbiosis.</title>
        <authorList>
            <person name="Murfin K."/>
            <person name="Klassen J."/>
            <person name="Lee M."/>
            <person name="Forst S."/>
            <person name="Stock P."/>
            <person name="Goodrich-Blair H."/>
        </authorList>
    </citation>
    <scope>NUCLEOTIDE SEQUENCE [LARGE SCALE GENOMIC DNA]</scope>
    <source>
        <strain evidence="1">Feltiae Moldova</strain>
    </source>
</reference>
<dbReference type="EMBL" id="CBSV010000031">
    <property type="protein sequence ID" value="CDG99951.1"/>
    <property type="molecule type" value="Genomic_DNA"/>
</dbReference>
<dbReference type="HOGENOM" id="CLU_2637237_0_0_6"/>
<gene>
    <name evidence="1" type="ORF">XBFM1_1260100</name>
</gene>
<organism evidence="1 2">
    <name type="scientific">Xenorhabdus bovienii str. feltiae Moldova</name>
    <dbReference type="NCBI Taxonomy" id="1398200"/>
    <lineage>
        <taxon>Bacteria</taxon>
        <taxon>Pseudomonadati</taxon>
        <taxon>Pseudomonadota</taxon>
        <taxon>Gammaproteobacteria</taxon>
        <taxon>Enterobacterales</taxon>
        <taxon>Morganellaceae</taxon>
        <taxon>Xenorhabdus</taxon>
    </lineage>
</organism>
<name>A0A077NQI4_XENBV</name>
<comment type="caution">
    <text evidence="1">The sequence shown here is derived from an EMBL/GenBank/DDBJ whole genome shotgun (WGS) entry which is preliminary data.</text>
</comment>
<dbReference type="RefSeq" id="WP_038223036.1">
    <property type="nucleotide sequence ID" value="NZ_CAWLWD010000114.1"/>
</dbReference>
<dbReference type="Proteomes" id="UP000028487">
    <property type="component" value="Unassembled WGS sequence"/>
</dbReference>
<proteinExistence type="predicted"/>
<protein>
    <submittedName>
        <fullName evidence="1">Uncharacterized protein</fullName>
    </submittedName>
</protein>
<evidence type="ECO:0000313" key="2">
    <source>
        <dbReference type="Proteomes" id="UP000028487"/>
    </source>
</evidence>
<dbReference type="AlphaFoldDB" id="A0A077NQI4"/>
<evidence type="ECO:0000313" key="1">
    <source>
        <dbReference type="EMBL" id="CDG99951.1"/>
    </source>
</evidence>